<gene>
    <name evidence="1" type="ORF">HGA15_30620</name>
</gene>
<dbReference type="EMBL" id="JAAXOT010000022">
    <property type="protein sequence ID" value="NKY60415.1"/>
    <property type="molecule type" value="Genomic_DNA"/>
</dbReference>
<dbReference type="RefSeq" id="WP_062979973.1">
    <property type="nucleotide sequence ID" value="NZ_JAAXOT010000022.1"/>
</dbReference>
<evidence type="ECO:0000313" key="1">
    <source>
        <dbReference type="EMBL" id="NKY60415.1"/>
    </source>
</evidence>
<evidence type="ECO:0000313" key="2">
    <source>
        <dbReference type="Proteomes" id="UP000570678"/>
    </source>
</evidence>
<keyword evidence="2" id="KW-1185">Reference proteome</keyword>
<dbReference type="Proteomes" id="UP000570678">
    <property type="component" value="Unassembled WGS sequence"/>
</dbReference>
<organism evidence="1 2">
    <name type="scientific">Nocardia flavorosea</name>
    <dbReference type="NCBI Taxonomy" id="53429"/>
    <lineage>
        <taxon>Bacteria</taxon>
        <taxon>Bacillati</taxon>
        <taxon>Actinomycetota</taxon>
        <taxon>Actinomycetes</taxon>
        <taxon>Mycobacteriales</taxon>
        <taxon>Nocardiaceae</taxon>
        <taxon>Nocardia</taxon>
    </lineage>
</organism>
<sequence>MRHNEITTAAVRDALGLPADPRMTIDIDWDGTDFRGTYCVRTGDPAAVHVDFSLIEVDHDGPFTVAGADAYSWEYAGQGLSRLLAHPGLNDDYGVHVTVLAWAALYAPHRAAA</sequence>
<protein>
    <submittedName>
        <fullName evidence="1">Uncharacterized protein</fullName>
    </submittedName>
</protein>
<proteinExistence type="predicted"/>
<comment type="caution">
    <text evidence="1">The sequence shown here is derived from an EMBL/GenBank/DDBJ whole genome shotgun (WGS) entry which is preliminary data.</text>
</comment>
<reference evidence="1 2" key="1">
    <citation type="submission" date="2020-04" db="EMBL/GenBank/DDBJ databases">
        <title>MicrobeNet Type strains.</title>
        <authorList>
            <person name="Nicholson A.C."/>
        </authorList>
    </citation>
    <scope>NUCLEOTIDE SEQUENCE [LARGE SCALE GENOMIC DNA]</scope>
    <source>
        <strain evidence="1 2">JCM 3332</strain>
    </source>
</reference>
<dbReference type="AlphaFoldDB" id="A0A846YMZ4"/>
<accession>A0A846YMZ4</accession>
<name>A0A846YMZ4_9NOCA</name>